<dbReference type="SUPFAM" id="SSF53756">
    <property type="entry name" value="UDP-Glycosyltransferase/glycogen phosphorylase"/>
    <property type="match status" value="1"/>
</dbReference>
<gene>
    <name evidence="6" type="ORF">SK803_33795</name>
</gene>
<accession>A0ABU4TBA6</accession>
<dbReference type="CDD" id="cd03784">
    <property type="entry name" value="GT1_Gtf-like"/>
    <property type="match status" value="1"/>
</dbReference>
<dbReference type="Pfam" id="PF21036">
    <property type="entry name" value="EryCIII-like_N"/>
    <property type="match status" value="1"/>
</dbReference>
<dbReference type="InterPro" id="IPR050426">
    <property type="entry name" value="Glycosyltransferase_28"/>
</dbReference>
<dbReference type="EMBL" id="JAXAVW010000032">
    <property type="protein sequence ID" value="MDX8035213.1"/>
    <property type="molecule type" value="Genomic_DNA"/>
</dbReference>
<dbReference type="Gene3D" id="3.40.50.2000">
    <property type="entry name" value="Glycogen Phosphorylase B"/>
    <property type="match status" value="2"/>
</dbReference>
<evidence type="ECO:0000313" key="7">
    <source>
        <dbReference type="Proteomes" id="UP001285521"/>
    </source>
</evidence>
<dbReference type="InterPro" id="IPR048284">
    <property type="entry name" value="EryCIII-like_N"/>
</dbReference>
<evidence type="ECO:0000256" key="1">
    <source>
        <dbReference type="ARBA" id="ARBA00006962"/>
    </source>
</evidence>
<protein>
    <submittedName>
        <fullName evidence="6">DUF1205 domain-containing protein</fullName>
    </submittedName>
</protein>
<dbReference type="Pfam" id="PF06722">
    <property type="entry name" value="EryCIII-like_C"/>
    <property type="match status" value="1"/>
</dbReference>
<dbReference type="PANTHER" id="PTHR48050:SF13">
    <property type="entry name" value="STEROL 3-BETA-GLUCOSYLTRANSFERASE UGT80A2"/>
    <property type="match status" value="1"/>
</dbReference>
<reference evidence="6 7" key="1">
    <citation type="submission" date="2023-11" db="EMBL/GenBank/DDBJ databases">
        <title>Lentzea sokolovensis, sp. nov., Lentzea kristufkii, sp. nov., and Lentzea miocenensis, sp. nov., rare actinobacteria from Sokolov Coal Basin, Miocene lacustrine sediment, Czech Republic.</title>
        <authorList>
            <person name="Lara A."/>
            <person name="Kotroba L."/>
            <person name="Nouioui I."/>
            <person name="Neumann-Schaal M."/>
            <person name="Mast Y."/>
            <person name="Chronakova A."/>
        </authorList>
    </citation>
    <scope>NUCLEOTIDE SEQUENCE [LARGE SCALE GENOMIC DNA]</scope>
    <source>
        <strain evidence="6 7">BCCO 10_0856</strain>
    </source>
</reference>
<comment type="caution">
    <text evidence="6">The sequence shown here is derived from an EMBL/GenBank/DDBJ whole genome shotgun (WGS) entry which is preliminary data.</text>
</comment>
<evidence type="ECO:0000256" key="3">
    <source>
        <dbReference type="ARBA" id="ARBA00022679"/>
    </source>
</evidence>
<keyword evidence="3" id="KW-0808">Transferase</keyword>
<dbReference type="InterPro" id="IPR010610">
    <property type="entry name" value="EryCIII-like_C"/>
</dbReference>
<reference evidence="6 7" key="2">
    <citation type="submission" date="2023-11" db="EMBL/GenBank/DDBJ databases">
        <authorList>
            <person name="Lara A.C."/>
            <person name="Chronakova A."/>
        </authorList>
    </citation>
    <scope>NUCLEOTIDE SEQUENCE [LARGE SCALE GENOMIC DNA]</scope>
    <source>
        <strain evidence="6 7">BCCO 10_0856</strain>
    </source>
</reference>
<dbReference type="Proteomes" id="UP001285521">
    <property type="component" value="Unassembled WGS sequence"/>
</dbReference>
<organism evidence="6 7">
    <name type="scientific">Lentzea miocenica</name>
    <dbReference type="NCBI Taxonomy" id="3095431"/>
    <lineage>
        <taxon>Bacteria</taxon>
        <taxon>Bacillati</taxon>
        <taxon>Actinomycetota</taxon>
        <taxon>Actinomycetes</taxon>
        <taxon>Pseudonocardiales</taxon>
        <taxon>Pseudonocardiaceae</taxon>
        <taxon>Lentzea</taxon>
    </lineage>
</organism>
<sequence length="376" mass="40009">MRVLVTSCPGYGHLYPLIPLSWALNNAGHDVLLALPDRFAQVGAATGLPAAAVGEVSIRTVFANSNHALYSGNVTEALIEHVTEHYVRIAHFTVANVVELAGRWRPDAVVHTPWEYAGPIAAARLGIPLVRHTWGVALPAELADAEAAALEPVHREWGFPDDPAQLVDVCPAALQYPDAPEGQPMAYTAYNGSGVLPAWLFEPRTRPRICVTLGSVPVPGGEHDRVLRTVLAGLETIDADVFVITGGGALDPGIVPANARIIDWLPLNQVLRVCDAVVHHGGSGTTMTSLHAGLPQLALPQMCDQHRHADRAEAVGAAAKLIGDDITAECVRDHADRLLHDPAARVAAEKIRDEMRAMPSPASVVSSLIALVEAQQ</sequence>
<proteinExistence type="inferred from homology"/>
<name>A0ABU4TBA6_9PSEU</name>
<evidence type="ECO:0000259" key="4">
    <source>
        <dbReference type="Pfam" id="PF06722"/>
    </source>
</evidence>
<dbReference type="PANTHER" id="PTHR48050">
    <property type="entry name" value="STEROL 3-BETA-GLUCOSYLTRANSFERASE"/>
    <property type="match status" value="1"/>
</dbReference>
<feature type="domain" description="Erythromycin biosynthesis protein CIII-like C-terminal" evidence="4">
    <location>
        <begin position="229"/>
        <end position="371"/>
    </location>
</feature>
<evidence type="ECO:0000259" key="5">
    <source>
        <dbReference type="Pfam" id="PF21036"/>
    </source>
</evidence>
<dbReference type="InterPro" id="IPR002213">
    <property type="entry name" value="UDP_glucos_trans"/>
</dbReference>
<comment type="similarity">
    <text evidence="1">Belongs to the glycosyltransferase 28 family.</text>
</comment>
<keyword evidence="2" id="KW-0328">Glycosyltransferase</keyword>
<feature type="domain" description="Erythromycin biosynthesis protein CIII-like N-terminal" evidence="5">
    <location>
        <begin position="22"/>
        <end position="214"/>
    </location>
</feature>
<evidence type="ECO:0000256" key="2">
    <source>
        <dbReference type="ARBA" id="ARBA00022676"/>
    </source>
</evidence>
<evidence type="ECO:0000313" key="6">
    <source>
        <dbReference type="EMBL" id="MDX8035213.1"/>
    </source>
</evidence>
<keyword evidence="7" id="KW-1185">Reference proteome</keyword>
<dbReference type="RefSeq" id="WP_319970240.1">
    <property type="nucleotide sequence ID" value="NZ_JAXAVW010000032.1"/>
</dbReference>